<name>A0A3P9L4X6_ORYLA</name>
<proteinExistence type="predicted"/>
<comment type="subcellular location">
    <subcellularLocation>
        <location evidence="1">Membrane</location>
        <topology evidence="1">Multi-pass membrane protein</topology>
    </subcellularLocation>
</comment>
<dbReference type="InterPro" id="IPR046338">
    <property type="entry name" value="GAIN_dom_sf"/>
</dbReference>
<dbReference type="AlphaFoldDB" id="A0A3P9L4X6"/>
<sequence>MLGKNATNSCAICESVNESWSLQEIARLVECVIQRWYTGKSNFLKDLDDIENLLQQIEVETTEVIYESSYMAMLYKHTGNFSGMEFHANESQISIDGHHNHSKMSFWLPKELALTSSDTFVFLTLQVPNKTFDNNSAKLYEGRVFGLSVSKRRVSGLRESVNITLTLNYSAGQNKTPVCVFLDNQNLSTTGCKTELDRSQTSVTCRCDHFTYFGVLLVPSSISPKDQEILSYITTIGCSISLFCLVATAFLLFTTGDIRTEDSKKIHASLVIALILLNLHLLPSEMAAASSSPDFCLYMAPALHYFLLATLCWMGLEGFHLYLHIVKVFNIYINRYMLKISVVGWGVPALIVSACLILAKQFNVYGHTDKPHSICYITNDTVKYTTSLGVFSLVFLFNTFTFIETARFMFTARTTNLKKGSPSEVKKNSCTVMVLMTLLGLTWGFISISFGKLSTAGLYIFSTLNSLQGFFIFIFIGLSLRKSKGSKASSISTVNSTNVS</sequence>
<keyword evidence="4 6" id="KW-0472">Membrane</keyword>
<dbReference type="InterPro" id="IPR000203">
    <property type="entry name" value="GPS"/>
</dbReference>
<feature type="domain" description="G-protein coupled receptors family 2 profile 2" evidence="8">
    <location>
        <begin position="230"/>
        <end position="480"/>
    </location>
</feature>
<dbReference type="Proteomes" id="UP000265180">
    <property type="component" value="Chromosome 3"/>
</dbReference>
<feature type="transmembrane region" description="Helical" evidence="6">
    <location>
        <begin position="266"/>
        <end position="282"/>
    </location>
</feature>
<evidence type="ECO:0000256" key="6">
    <source>
        <dbReference type="SAM" id="Phobius"/>
    </source>
</evidence>
<dbReference type="InterPro" id="IPR000832">
    <property type="entry name" value="GPCR_2_secretin-like"/>
</dbReference>
<reference key="1">
    <citation type="journal article" date="2007" name="Nature">
        <title>The medaka draft genome and insights into vertebrate genome evolution.</title>
        <authorList>
            <person name="Kasahara M."/>
            <person name="Naruse K."/>
            <person name="Sasaki S."/>
            <person name="Nakatani Y."/>
            <person name="Qu W."/>
            <person name="Ahsan B."/>
            <person name="Yamada T."/>
            <person name="Nagayasu Y."/>
            <person name="Doi K."/>
            <person name="Kasai Y."/>
            <person name="Jindo T."/>
            <person name="Kobayashi D."/>
            <person name="Shimada A."/>
            <person name="Toyoda A."/>
            <person name="Kuroki Y."/>
            <person name="Fujiyama A."/>
            <person name="Sasaki T."/>
            <person name="Shimizu A."/>
            <person name="Asakawa S."/>
            <person name="Shimizu N."/>
            <person name="Hashimoto S."/>
            <person name="Yang J."/>
            <person name="Lee Y."/>
            <person name="Matsushima K."/>
            <person name="Sugano S."/>
            <person name="Sakaizumi M."/>
            <person name="Narita T."/>
            <person name="Ohishi K."/>
            <person name="Haga S."/>
            <person name="Ohta F."/>
            <person name="Nomoto H."/>
            <person name="Nogata K."/>
            <person name="Morishita T."/>
            <person name="Endo T."/>
            <person name="Shin-I T."/>
            <person name="Takeda H."/>
            <person name="Morishita S."/>
            <person name="Kohara Y."/>
        </authorList>
    </citation>
    <scope>NUCLEOTIDE SEQUENCE [LARGE SCALE GENOMIC DNA]</scope>
    <source>
        <strain>Hd-rR</strain>
    </source>
</reference>
<dbReference type="Pfam" id="PF01825">
    <property type="entry name" value="GPS"/>
    <property type="match status" value="1"/>
</dbReference>
<evidence type="ECO:0000256" key="4">
    <source>
        <dbReference type="ARBA" id="ARBA00023136"/>
    </source>
</evidence>
<keyword evidence="2 6" id="KW-0812">Transmembrane</keyword>
<evidence type="ECO:0000256" key="5">
    <source>
        <dbReference type="ARBA" id="ARBA00023157"/>
    </source>
</evidence>
<dbReference type="PRINTS" id="PR00249">
    <property type="entry name" value="GPCRSECRETIN"/>
</dbReference>
<dbReference type="InterPro" id="IPR017981">
    <property type="entry name" value="GPCR_2-like_7TM"/>
</dbReference>
<dbReference type="InterPro" id="IPR057244">
    <property type="entry name" value="GAIN_B"/>
</dbReference>
<reference evidence="9" key="4">
    <citation type="submission" date="2025-09" db="UniProtKB">
        <authorList>
            <consortium name="Ensembl"/>
        </authorList>
    </citation>
    <scope>IDENTIFICATION</scope>
    <source>
        <strain evidence="9">HNI</strain>
    </source>
</reference>
<dbReference type="Pfam" id="PF00002">
    <property type="entry name" value="7tm_2"/>
    <property type="match status" value="1"/>
</dbReference>
<organism evidence="9 10">
    <name type="scientific">Oryzias latipes</name>
    <name type="common">Japanese rice fish</name>
    <name type="synonym">Japanese killifish</name>
    <dbReference type="NCBI Taxonomy" id="8090"/>
    <lineage>
        <taxon>Eukaryota</taxon>
        <taxon>Metazoa</taxon>
        <taxon>Chordata</taxon>
        <taxon>Craniata</taxon>
        <taxon>Vertebrata</taxon>
        <taxon>Euteleostomi</taxon>
        <taxon>Actinopterygii</taxon>
        <taxon>Neopterygii</taxon>
        <taxon>Teleostei</taxon>
        <taxon>Neoteleostei</taxon>
        <taxon>Acanthomorphata</taxon>
        <taxon>Ovalentaria</taxon>
        <taxon>Atherinomorphae</taxon>
        <taxon>Beloniformes</taxon>
        <taxon>Adrianichthyidae</taxon>
        <taxon>Oryziinae</taxon>
        <taxon>Oryzias</taxon>
    </lineage>
</organism>
<dbReference type="PANTHER" id="PTHR12011:SF326">
    <property type="entry name" value="ADHESION G-PROTEIN COUPLED RECEPTOR G5"/>
    <property type="match status" value="1"/>
</dbReference>
<evidence type="ECO:0000313" key="10">
    <source>
        <dbReference type="Proteomes" id="UP000265180"/>
    </source>
</evidence>
<feature type="transmembrane region" description="Helical" evidence="6">
    <location>
        <begin position="229"/>
        <end position="254"/>
    </location>
</feature>
<reference evidence="9" key="3">
    <citation type="submission" date="2025-08" db="UniProtKB">
        <authorList>
            <consortium name="Ensembl"/>
        </authorList>
    </citation>
    <scope>IDENTIFICATION</scope>
    <source>
        <strain evidence="9">HNI</strain>
    </source>
</reference>
<feature type="transmembrane region" description="Helical" evidence="6">
    <location>
        <begin position="302"/>
        <end position="324"/>
    </location>
</feature>
<dbReference type="Gene3D" id="1.20.1070.10">
    <property type="entry name" value="Rhodopsin 7-helix transmembrane proteins"/>
    <property type="match status" value="1"/>
</dbReference>
<keyword evidence="3 6" id="KW-1133">Transmembrane helix</keyword>
<dbReference type="PROSITE" id="PS50221">
    <property type="entry name" value="GAIN_B"/>
    <property type="match status" value="1"/>
</dbReference>
<dbReference type="SMART" id="SM00303">
    <property type="entry name" value="GPS"/>
    <property type="match status" value="1"/>
</dbReference>
<reference evidence="9 10" key="2">
    <citation type="submission" date="2017-04" db="EMBL/GenBank/DDBJ databases">
        <title>CpG methylation of centromeres and impact of large insertions on vertebrate speciation.</title>
        <authorList>
            <person name="Ichikawa K."/>
            <person name="Yoshimura J."/>
            <person name="Morishita S."/>
        </authorList>
    </citation>
    <scope>NUCLEOTIDE SEQUENCE</scope>
    <source>
        <strain evidence="9 10">HNI</strain>
    </source>
</reference>
<evidence type="ECO:0000259" key="7">
    <source>
        <dbReference type="PROSITE" id="PS50221"/>
    </source>
</evidence>
<accession>A0A3P9L4X6</accession>
<dbReference type="GO" id="GO:0004930">
    <property type="term" value="F:G protein-coupled receptor activity"/>
    <property type="evidence" value="ECO:0007669"/>
    <property type="project" value="InterPro"/>
</dbReference>
<evidence type="ECO:0000256" key="1">
    <source>
        <dbReference type="ARBA" id="ARBA00004141"/>
    </source>
</evidence>
<evidence type="ECO:0000256" key="2">
    <source>
        <dbReference type="ARBA" id="ARBA00022692"/>
    </source>
</evidence>
<dbReference type="PANTHER" id="PTHR12011">
    <property type="entry name" value="ADHESION G-PROTEIN COUPLED RECEPTOR"/>
    <property type="match status" value="1"/>
</dbReference>
<evidence type="ECO:0008006" key="11">
    <source>
        <dbReference type="Google" id="ProtNLM"/>
    </source>
</evidence>
<evidence type="ECO:0000256" key="3">
    <source>
        <dbReference type="ARBA" id="ARBA00022989"/>
    </source>
</evidence>
<protein>
    <recommendedName>
        <fullName evidence="11">Adhesion G protein-coupled receptor G3</fullName>
    </recommendedName>
</protein>
<dbReference type="Ensembl" id="ENSORLT00020023692.1">
    <property type="protein sequence ID" value="ENSORLP00020015627.1"/>
    <property type="gene ID" value="ENSORLG00020016647.1"/>
</dbReference>
<feature type="transmembrane region" description="Helical" evidence="6">
    <location>
        <begin position="456"/>
        <end position="480"/>
    </location>
</feature>
<evidence type="ECO:0000259" key="8">
    <source>
        <dbReference type="PROSITE" id="PS50261"/>
    </source>
</evidence>
<feature type="transmembrane region" description="Helical" evidence="6">
    <location>
        <begin position="430"/>
        <end position="450"/>
    </location>
</feature>
<dbReference type="Gene3D" id="2.60.220.50">
    <property type="match status" value="1"/>
</dbReference>
<feature type="transmembrane region" description="Helical" evidence="6">
    <location>
        <begin position="388"/>
        <end position="410"/>
    </location>
</feature>
<dbReference type="GO" id="GO:0016020">
    <property type="term" value="C:membrane"/>
    <property type="evidence" value="ECO:0007669"/>
    <property type="project" value="UniProtKB-SubCell"/>
</dbReference>
<dbReference type="PROSITE" id="PS50261">
    <property type="entry name" value="G_PROTEIN_RECEP_F2_4"/>
    <property type="match status" value="1"/>
</dbReference>
<evidence type="ECO:0000313" key="9">
    <source>
        <dbReference type="Ensembl" id="ENSORLP00020015627.1"/>
    </source>
</evidence>
<dbReference type="GO" id="GO:0007166">
    <property type="term" value="P:cell surface receptor signaling pathway"/>
    <property type="evidence" value="ECO:0007669"/>
    <property type="project" value="InterPro"/>
</dbReference>
<feature type="transmembrane region" description="Helical" evidence="6">
    <location>
        <begin position="336"/>
        <end position="359"/>
    </location>
</feature>
<keyword evidence="5" id="KW-1015">Disulfide bond</keyword>
<feature type="domain" description="GAIN-B" evidence="7">
    <location>
        <begin position="84"/>
        <end position="223"/>
    </location>
</feature>